<dbReference type="GO" id="GO:0051015">
    <property type="term" value="F:actin filament binding"/>
    <property type="evidence" value="ECO:0007669"/>
    <property type="project" value="TreeGrafter"/>
</dbReference>
<dbReference type="PANTHER" id="PTHR45615:SF23">
    <property type="entry name" value="MYOSIN-11"/>
    <property type="match status" value="1"/>
</dbReference>
<dbReference type="InterPro" id="IPR001609">
    <property type="entry name" value="Myosin_head_motor_dom-like"/>
</dbReference>
<keyword evidence="6" id="KW-0009">Actin-binding</keyword>
<evidence type="ECO:0000256" key="3">
    <source>
        <dbReference type="ARBA" id="ARBA00023054"/>
    </source>
</evidence>
<evidence type="ECO:0000256" key="4">
    <source>
        <dbReference type="ARBA" id="ARBA00023123"/>
    </source>
</evidence>
<evidence type="ECO:0000256" key="7">
    <source>
        <dbReference type="SAM" id="MobiDB-lite"/>
    </source>
</evidence>
<dbReference type="Pfam" id="PF00063">
    <property type="entry name" value="Myosin_head"/>
    <property type="match status" value="2"/>
</dbReference>
<dbReference type="Gene3D" id="1.20.120.720">
    <property type="entry name" value="Myosin VI head, motor domain, U50 subdomain"/>
    <property type="match status" value="1"/>
</dbReference>
<feature type="compositionally biased region" description="Basic residues" evidence="7">
    <location>
        <begin position="80"/>
        <end position="91"/>
    </location>
</feature>
<dbReference type="PROSITE" id="PS51456">
    <property type="entry name" value="MYOSIN_MOTOR"/>
    <property type="match status" value="1"/>
</dbReference>
<feature type="region of interest" description="Disordered" evidence="7">
    <location>
        <begin position="58"/>
        <end position="128"/>
    </location>
</feature>
<name>A0A8S4BS92_9TELE</name>
<keyword evidence="5" id="KW-0505">Motor protein</keyword>
<organism evidence="9 10">
    <name type="scientific">Menidia menidia</name>
    <name type="common">Atlantic silverside</name>
    <dbReference type="NCBI Taxonomy" id="238744"/>
    <lineage>
        <taxon>Eukaryota</taxon>
        <taxon>Metazoa</taxon>
        <taxon>Chordata</taxon>
        <taxon>Craniata</taxon>
        <taxon>Vertebrata</taxon>
        <taxon>Euteleostomi</taxon>
        <taxon>Actinopterygii</taxon>
        <taxon>Neopterygii</taxon>
        <taxon>Teleostei</taxon>
        <taxon>Neoteleostei</taxon>
        <taxon>Acanthomorphata</taxon>
        <taxon>Ovalentaria</taxon>
        <taxon>Atherinomorphae</taxon>
        <taxon>Atheriniformes</taxon>
        <taxon>Atherinopsidae</taxon>
        <taxon>Menidiinae</taxon>
        <taxon>Menidia</taxon>
    </lineage>
</organism>
<keyword evidence="10" id="KW-1185">Reference proteome</keyword>
<feature type="domain" description="Myosin motor" evidence="8">
    <location>
        <begin position="196"/>
        <end position="297"/>
    </location>
</feature>
<gene>
    <name evidence="9" type="ORF">MMEN_LOCUS16912</name>
</gene>
<dbReference type="EMBL" id="CAJRST010035967">
    <property type="protein sequence ID" value="CAG5986512.1"/>
    <property type="molecule type" value="Genomic_DNA"/>
</dbReference>
<dbReference type="OrthoDB" id="10055605at2759"/>
<keyword evidence="1" id="KW-0547">Nucleotide-binding</keyword>
<proteinExistence type="inferred from homology"/>
<reference evidence="9" key="1">
    <citation type="submission" date="2021-05" db="EMBL/GenBank/DDBJ databases">
        <authorList>
            <person name="Tigano A."/>
        </authorList>
    </citation>
    <scope>NUCLEOTIDE SEQUENCE</scope>
</reference>
<dbReference type="GO" id="GO:0031032">
    <property type="term" value="P:actomyosin structure organization"/>
    <property type="evidence" value="ECO:0007669"/>
    <property type="project" value="TreeGrafter"/>
</dbReference>
<dbReference type="GO" id="GO:0016460">
    <property type="term" value="C:myosin II complex"/>
    <property type="evidence" value="ECO:0007669"/>
    <property type="project" value="TreeGrafter"/>
</dbReference>
<evidence type="ECO:0000259" key="8">
    <source>
        <dbReference type="PROSITE" id="PS51456"/>
    </source>
</evidence>
<sequence>MLDIFKFEKERNSEQAAMPDNTAAQKVCHLQGINVTDFTRAILTPRIKVGREVVQKAQTKQQVLKEPPEEPNTEPDTPRGTKHRTKHTHRTAFRERSEVNSTPRANPNANANEEPNLSQIPTDPPDAFIPQADPANMADPAADDSKYLFLENDFRNSGVAQADWAAKKMVLVELSNGQKVTVNKDDIQKMNPPKFSKVEDMAALTFLNEASVLQNLRERYFSSLIYTYSGLFCVVVNPYKMLPIYSEKIIEIGESGAGKTENTKKVIQYLAVVASSHKGKKDANPVRALINNRSTDQ</sequence>
<dbReference type="SUPFAM" id="SSF52540">
    <property type="entry name" value="P-loop containing nucleoside triphosphate hydrolases"/>
    <property type="match status" value="1"/>
</dbReference>
<keyword evidence="2" id="KW-0067">ATP-binding</keyword>
<evidence type="ECO:0000313" key="10">
    <source>
        <dbReference type="Proteomes" id="UP000677803"/>
    </source>
</evidence>
<dbReference type="InterPro" id="IPR036961">
    <property type="entry name" value="Kinesin_motor_dom_sf"/>
</dbReference>
<protein>
    <submittedName>
        <fullName evidence="9">(Atlantic silverside) hypothetical protein</fullName>
    </submittedName>
</protein>
<evidence type="ECO:0000256" key="5">
    <source>
        <dbReference type="ARBA" id="ARBA00023175"/>
    </source>
</evidence>
<accession>A0A8S4BS92</accession>
<dbReference type="GO" id="GO:0032982">
    <property type="term" value="C:myosin filament"/>
    <property type="evidence" value="ECO:0007669"/>
    <property type="project" value="TreeGrafter"/>
</dbReference>
<evidence type="ECO:0000256" key="6">
    <source>
        <dbReference type="PROSITE-ProRule" id="PRU00782"/>
    </source>
</evidence>
<keyword evidence="4 6" id="KW-0518">Myosin</keyword>
<dbReference type="Gene3D" id="3.40.850.10">
    <property type="entry name" value="Kinesin motor domain"/>
    <property type="match status" value="2"/>
</dbReference>
<dbReference type="AlphaFoldDB" id="A0A8S4BS92"/>
<dbReference type="GO" id="GO:0005737">
    <property type="term" value="C:cytoplasm"/>
    <property type="evidence" value="ECO:0007669"/>
    <property type="project" value="TreeGrafter"/>
</dbReference>
<evidence type="ECO:0000256" key="1">
    <source>
        <dbReference type="ARBA" id="ARBA00022741"/>
    </source>
</evidence>
<evidence type="ECO:0000313" key="9">
    <source>
        <dbReference type="EMBL" id="CAG5986512.1"/>
    </source>
</evidence>
<comment type="similarity">
    <text evidence="6">Belongs to the TRAFAC class myosin-kinesin ATPase superfamily. Myosin family.</text>
</comment>
<dbReference type="PANTHER" id="PTHR45615">
    <property type="entry name" value="MYOSIN HEAVY CHAIN, NON-MUSCLE"/>
    <property type="match status" value="1"/>
</dbReference>
<comment type="caution">
    <text evidence="6">Lacks conserved residue(s) required for the propagation of feature annotation.</text>
</comment>
<comment type="caution">
    <text evidence="9">The sequence shown here is derived from an EMBL/GenBank/DDBJ whole genome shotgun (WGS) entry which is preliminary data.</text>
</comment>
<feature type="compositionally biased region" description="Low complexity" evidence="7">
    <location>
        <begin position="105"/>
        <end position="116"/>
    </location>
</feature>
<evidence type="ECO:0000256" key="2">
    <source>
        <dbReference type="ARBA" id="ARBA00022840"/>
    </source>
</evidence>
<keyword evidence="3" id="KW-0175">Coiled coil</keyword>
<dbReference type="GO" id="GO:0005524">
    <property type="term" value="F:ATP binding"/>
    <property type="evidence" value="ECO:0007669"/>
    <property type="project" value="UniProtKB-KW"/>
</dbReference>
<dbReference type="GO" id="GO:0000146">
    <property type="term" value="F:microfilament motor activity"/>
    <property type="evidence" value="ECO:0007669"/>
    <property type="project" value="TreeGrafter"/>
</dbReference>
<dbReference type="InterPro" id="IPR027417">
    <property type="entry name" value="P-loop_NTPase"/>
</dbReference>
<dbReference type="Proteomes" id="UP000677803">
    <property type="component" value="Unassembled WGS sequence"/>
</dbReference>